<name>A0ABQ6CDK7_9HYPH</name>
<evidence type="ECO:0008006" key="3">
    <source>
        <dbReference type="Google" id="ProtNLM"/>
    </source>
</evidence>
<reference evidence="2" key="1">
    <citation type="journal article" date="2019" name="Int. J. Syst. Evol. Microbiol.">
        <title>The Global Catalogue of Microorganisms (GCM) 10K type strain sequencing project: providing services to taxonomists for standard genome sequencing and annotation.</title>
        <authorList>
            <consortium name="The Broad Institute Genomics Platform"/>
            <consortium name="The Broad Institute Genome Sequencing Center for Infectious Disease"/>
            <person name="Wu L."/>
            <person name="Ma J."/>
        </authorList>
    </citation>
    <scope>NUCLEOTIDE SEQUENCE [LARGE SCALE GENOMIC DNA]</scope>
    <source>
        <strain evidence="2">NBRC 101365</strain>
    </source>
</reference>
<proteinExistence type="predicted"/>
<dbReference type="EMBL" id="BSPC01000005">
    <property type="protein sequence ID" value="GLS17753.1"/>
    <property type="molecule type" value="Genomic_DNA"/>
</dbReference>
<dbReference type="Gene3D" id="3.90.1150.30">
    <property type="match status" value="1"/>
</dbReference>
<dbReference type="InterPro" id="IPR038056">
    <property type="entry name" value="YjbR-like_sf"/>
</dbReference>
<dbReference type="InterPro" id="IPR058532">
    <property type="entry name" value="YjbR/MT2646/Rv2570-like"/>
</dbReference>
<protein>
    <recommendedName>
        <fullName evidence="3">YjbR protein</fullName>
    </recommendedName>
</protein>
<dbReference type="Proteomes" id="UP001156882">
    <property type="component" value="Unassembled WGS sequence"/>
</dbReference>
<evidence type="ECO:0000313" key="1">
    <source>
        <dbReference type="EMBL" id="GLS17753.1"/>
    </source>
</evidence>
<evidence type="ECO:0000313" key="2">
    <source>
        <dbReference type="Proteomes" id="UP001156882"/>
    </source>
</evidence>
<dbReference type="Pfam" id="PF04237">
    <property type="entry name" value="YjbR"/>
    <property type="match status" value="1"/>
</dbReference>
<gene>
    <name evidence="1" type="ORF">GCM10007874_07680</name>
</gene>
<keyword evidence="2" id="KW-1185">Reference proteome</keyword>
<dbReference type="RefSeq" id="WP_284310558.1">
    <property type="nucleotide sequence ID" value="NZ_BSPC01000005.1"/>
</dbReference>
<accession>A0ABQ6CDK7</accession>
<sequence length="106" mass="11853">MTSAEDLRRLALGLSGTSEAPHFDRIAFKAVRIYATLAPDRLSANLKFTPEEQEFKCLLAPEAFKPIPNAWGRQGWTVAVLSALSEEELRAALEMAWKHGTVKKKR</sequence>
<organism evidence="1 2">
    <name type="scientific">Labrys miyagiensis</name>
    <dbReference type="NCBI Taxonomy" id="346912"/>
    <lineage>
        <taxon>Bacteria</taxon>
        <taxon>Pseudomonadati</taxon>
        <taxon>Pseudomonadota</taxon>
        <taxon>Alphaproteobacteria</taxon>
        <taxon>Hyphomicrobiales</taxon>
        <taxon>Xanthobacteraceae</taxon>
        <taxon>Labrys</taxon>
    </lineage>
</organism>
<comment type="caution">
    <text evidence="1">The sequence shown here is derived from an EMBL/GenBank/DDBJ whole genome shotgun (WGS) entry which is preliminary data.</text>
</comment>
<dbReference type="SUPFAM" id="SSF142906">
    <property type="entry name" value="YjbR-like"/>
    <property type="match status" value="1"/>
</dbReference>